<evidence type="ECO:0000313" key="2">
    <source>
        <dbReference type="Proteomes" id="UP000295087"/>
    </source>
</evidence>
<accession>A0A4R6P0K2</accession>
<organism evidence="1 2">
    <name type="scientific">Nocardia ignorata</name>
    <dbReference type="NCBI Taxonomy" id="145285"/>
    <lineage>
        <taxon>Bacteria</taxon>
        <taxon>Bacillati</taxon>
        <taxon>Actinomycetota</taxon>
        <taxon>Actinomycetes</taxon>
        <taxon>Mycobacteriales</taxon>
        <taxon>Nocardiaceae</taxon>
        <taxon>Nocardia</taxon>
    </lineage>
</organism>
<dbReference type="RefSeq" id="WP_067496505.1">
    <property type="nucleotide sequence ID" value="NZ_SNXK01000012.1"/>
</dbReference>
<dbReference type="EMBL" id="SNXK01000012">
    <property type="protein sequence ID" value="TDP29792.1"/>
    <property type="molecule type" value="Genomic_DNA"/>
</dbReference>
<reference evidence="1 2" key="1">
    <citation type="submission" date="2019-03" db="EMBL/GenBank/DDBJ databases">
        <title>Genomic Encyclopedia of Type Strains, Phase IV (KMG-IV): sequencing the most valuable type-strain genomes for metagenomic binning, comparative biology and taxonomic classification.</title>
        <authorList>
            <person name="Goeker M."/>
        </authorList>
    </citation>
    <scope>NUCLEOTIDE SEQUENCE [LARGE SCALE GENOMIC DNA]</scope>
    <source>
        <strain evidence="1 2">DSM 44496</strain>
    </source>
</reference>
<protein>
    <submittedName>
        <fullName evidence="1">Uncharacterized protein</fullName>
    </submittedName>
</protein>
<gene>
    <name evidence="1" type="ORF">DFR75_11260</name>
</gene>
<dbReference type="Proteomes" id="UP000295087">
    <property type="component" value="Unassembled WGS sequence"/>
</dbReference>
<comment type="caution">
    <text evidence="1">The sequence shown here is derived from an EMBL/GenBank/DDBJ whole genome shotgun (WGS) entry which is preliminary data.</text>
</comment>
<name>A0A4R6P0K2_NOCIG</name>
<proteinExistence type="predicted"/>
<keyword evidence="2" id="KW-1185">Reference proteome</keyword>
<evidence type="ECO:0000313" key="1">
    <source>
        <dbReference type="EMBL" id="TDP29792.1"/>
    </source>
</evidence>
<sequence length="73" mass="8845">MADRVEHWTETADRVFCDTPFLLGEGEDGRWYVRQLHGGRYRRVSRWHPLYWLAYLGSRVTHRLVWLEQEAGR</sequence>
<dbReference type="AlphaFoldDB" id="A0A4R6P0K2"/>